<evidence type="ECO:0000256" key="1">
    <source>
        <dbReference type="ARBA" id="ARBA00022617"/>
    </source>
</evidence>
<sequence>MASSLTGSVQAIAIASLVVTFTYLYAKLHYKRFKQNAHIPQLPPSLLFGHLMTFDKITKQGRSDRHPVIVEKSRPYLGLLDQVAQKGEPVPLDQLTTNLTFDIIGAVTMGEDMSAQHRDPSHQGELIRMFKELIKTYADDKLQGPWWMMPRVHLARRHLGIRISERLRVIVNRHWEEMEAGEHLEGTHSRSRSVLALSLQDIKSLTPEIMEETCDQLKTFLFAGHDTTSTTTIWTIYELSRTPHALKAVHDELDQLFGQCGARDPAIVHAKPLAPGGDDIIRQMTYISAVLKEVMRLYPPAGSIRTSEPGSGFVVKTSQGEYNLDGNWIYLNHHLIQRDRAVFGDTADDFVPERWLQSDGFPAGSWRPFERGPRNCIGQELANIEARVIVAMLARRFDFIKVGLGEVDLEKNGQPTMNEKAQFKVKSELYTTIQISAKPVDGMLMKVKLAS</sequence>
<dbReference type="PRINTS" id="PR00385">
    <property type="entry name" value="P450"/>
</dbReference>
<keyword evidence="5" id="KW-1133">Transmembrane helix</keyword>
<evidence type="ECO:0000256" key="3">
    <source>
        <dbReference type="ARBA" id="ARBA00023004"/>
    </source>
</evidence>
<dbReference type="PANTHER" id="PTHR24305">
    <property type="entry name" value="CYTOCHROME P450"/>
    <property type="match status" value="1"/>
</dbReference>
<dbReference type="PRINTS" id="PR00463">
    <property type="entry name" value="EP450I"/>
</dbReference>
<comment type="cofactor">
    <cofactor evidence="4">
        <name>heme</name>
        <dbReference type="ChEBI" id="CHEBI:30413"/>
    </cofactor>
</comment>
<dbReference type="Proteomes" id="UP000012174">
    <property type="component" value="Unassembled WGS sequence"/>
</dbReference>
<evidence type="ECO:0000256" key="4">
    <source>
        <dbReference type="PIRSR" id="PIRSR602401-1"/>
    </source>
</evidence>
<dbReference type="KEGG" id="ela:UCREL1_72"/>
<evidence type="ECO:0000256" key="5">
    <source>
        <dbReference type="SAM" id="Phobius"/>
    </source>
</evidence>
<organism evidence="6 7">
    <name type="scientific">Eutypa lata (strain UCR-EL1)</name>
    <name type="common">Grapevine dieback disease fungus</name>
    <name type="synonym">Eutypa armeniacae</name>
    <dbReference type="NCBI Taxonomy" id="1287681"/>
    <lineage>
        <taxon>Eukaryota</taxon>
        <taxon>Fungi</taxon>
        <taxon>Dikarya</taxon>
        <taxon>Ascomycota</taxon>
        <taxon>Pezizomycotina</taxon>
        <taxon>Sordariomycetes</taxon>
        <taxon>Xylariomycetidae</taxon>
        <taxon>Xylariales</taxon>
        <taxon>Diatrypaceae</taxon>
        <taxon>Eutypa</taxon>
    </lineage>
</organism>
<protein>
    <submittedName>
        <fullName evidence="6">Putative cytochrome p450 protein</fullName>
    </submittedName>
</protein>
<evidence type="ECO:0000256" key="2">
    <source>
        <dbReference type="ARBA" id="ARBA00022723"/>
    </source>
</evidence>
<dbReference type="GO" id="GO:0004497">
    <property type="term" value="F:monooxygenase activity"/>
    <property type="evidence" value="ECO:0007669"/>
    <property type="project" value="InterPro"/>
</dbReference>
<dbReference type="SUPFAM" id="SSF48264">
    <property type="entry name" value="Cytochrome P450"/>
    <property type="match status" value="1"/>
</dbReference>
<dbReference type="GO" id="GO:0005506">
    <property type="term" value="F:iron ion binding"/>
    <property type="evidence" value="ECO:0007669"/>
    <property type="project" value="InterPro"/>
</dbReference>
<dbReference type="GO" id="GO:0016705">
    <property type="term" value="F:oxidoreductase activity, acting on paired donors, with incorporation or reduction of molecular oxygen"/>
    <property type="evidence" value="ECO:0007669"/>
    <property type="project" value="InterPro"/>
</dbReference>
<dbReference type="InterPro" id="IPR001128">
    <property type="entry name" value="Cyt_P450"/>
</dbReference>
<dbReference type="InterPro" id="IPR002401">
    <property type="entry name" value="Cyt_P450_E_grp-I"/>
</dbReference>
<dbReference type="STRING" id="1287681.M7T1Q2"/>
<dbReference type="Gene3D" id="1.10.630.10">
    <property type="entry name" value="Cytochrome P450"/>
    <property type="match status" value="1"/>
</dbReference>
<dbReference type="GO" id="GO:0020037">
    <property type="term" value="F:heme binding"/>
    <property type="evidence" value="ECO:0007669"/>
    <property type="project" value="InterPro"/>
</dbReference>
<keyword evidence="3 4" id="KW-0408">Iron</keyword>
<accession>M7T1Q2</accession>
<gene>
    <name evidence="6" type="ORF">UCREL1_72</name>
</gene>
<dbReference type="HOGENOM" id="CLU_020492_2_0_1"/>
<dbReference type="EMBL" id="KB705362">
    <property type="protein sequence ID" value="EMR72869.1"/>
    <property type="molecule type" value="Genomic_DNA"/>
</dbReference>
<evidence type="ECO:0000313" key="7">
    <source>
        <dbReference type="Proteomes" id="UP000012174"/>
    </source>
</evidence>
<dbReference type="eggNOG" id="KOG0157">
    <property type="taxonomic scope" value="Eukaryota"/>
</dbReference>
<evidence type="ECO:0000313" key="6">
    <source>
        <dbReference type="EMBL" id="EMR72869.1"/>
    </source>
</evidence>
<keyword evidence="7" id="KW-1185">Reference proteome</keyword>
<dbReference type="InterPro" id="IPR036396">
    <property type="entry name" value="Cyt_P450_sf"/>
</dbReference>
<dbReference type="Pfam" id="PF00067">
    <property type="entry name" value="p450"/>
    <property type="match status" value="1"/>
</dbReference>
<dbReference type="PANTHER" id="PTHR24305:SF222">
    <property type="entry name" value="CYTOCHROME P450 MONOOXYGENASE STCS"/>
    <property type="match status" value="1"/>
</dbReference>
<keyword evidence="1 4" id="KW-0349">Heme</keyword>
<reference evidence="7" key="1">
    <citation type="journal article" date="2013" name="Genome Announc.">
        <title>Draft genome sequence of the grapevine dieback fungus Eutypa lata UCR-EL1.</title>
        <authorList>
            <person name="Blanco-Ulate B."/>
            <person name="Rolshausen P.E."/>
            <person name="Cantu D."/>
        </authorList>
    </citation>
    <scope>NUCLEOTIDE SEQUENCE [LARGE SCALE GENOMIC DNA]</scope>
    <source>
        <strain evidence="7">UCR-EL1</strain>
    </source>
</reference>
<name>M7T1Q2_EUTLA</name>
<proteinExistence type="predicted"/>
<feature type="binding site" description="axial binding residue" evidence="4">
    <location>
        <position position="376"/>
    </location>
    <ligand>
        <name>heme</name>
        <dbReference type="ChEBI" id="CHEBI:30413"/>
    </ligand>
    <ligandPart>
        <name>Fe</name>
        <dbReference type="ChEBI" id="CHEBI:18248"/>
    </ligandPart>
</feature>
<feature type="transmembrane region" description="Helical" evidence="5">
    <location>
        <begin position="6"/>
        <end position="26"/>
    </location>
</feature>
<keyword evidence="5" id="KW-0472">Membrane</keyword>
<dbReference type="OMA" id="VTMGEDM"/>
<dbReference type="OrthoDB" id="10029320at2759"/>
<keyword evidence="5" id="KW-0812">Transmembrane</keyword>
<keyword evidence="2 4" id="KW-0479">Metal-binding</keyword>
<dbReference type="AlphaFoldDB" id="M7T1Q2"/>
<dbReference type="InterPro" id="IPR050121">
    <property type="entry name" value="Cytochrome_P450_monoxygenase"/>
</dbReference>